<feature type="compositionally biased region" description="Pro residues" evidence="1">
    <location>
        <begin position="1105"/>
        <end position="1114"/>
    </location>
</feature>
<feature type="compositionally biased region" description="Low complexity" evidence="1">
    <location>
        <begin position="1316"/>
        <end position="1325"/>
    </location>
</feature>
<name>A0A9P5TAG7_9AGAM</name>
<dbReference type="Pfam" id="PF25459">
    <property type="entry name" value="AIM3_BBC1_C"/>
    <property type="match status" value="1"/>
</dbReference>
<feature type="compositionally biased region" description="Basic and acidic residues" evidence="1">
    <location>
        <begin position="607"/>
        <end position="629"/>
    </location>
</feature>
<feature type="domain" description="BBC1/AIM3 cysteine proteinase-fold" evidence="2">
    <location>
        <begin position="1346"/>
        <end position="1487"/>
    </location>
</feature>
<feature type="compositionally biased region" description="Basic and acidic residues" evidence="1">
    <location>
        <begin position="71"/>
        <end position="86"/>
    </location>
</feature>
<dbReference type="EMBL" id="WHVB01000005">
    <property type="protein sequence ID" value="KAF8482376.1"/>
    <property type="molecule type" value="Genomic_DNA"/>
</dbReference>
<feature type="compositionally biased region" description="Basic and acidic residues" evidence="1">
    <location>
        <begin position="1002"/>
        <end position="1022"/>
    </location>
</feature>
<feature type="compositionally biased region" description="Polar residues" evidence="1">
    <location>
        <begin position="747"/>
        <end position="769"/>
    </location>
</feature>
<proteinExistence type="predicted"/>
<feature type="compositionally biased region" description="Low complexity" evidence="1">
    <location>
        <begin position="296"/>
        <end position="307"/>
    </location>
</feature>
<feature type="compositionally biased region" description="Polar residues" evidence="1">
    <location>
        <begin position="309"/>
        <end position="329"/>
    </location>
</feature>
<feature type="compositionally biased region" description="Pro residues" evidence="1">
    <location>
        <begin position="726"/>
        <end position="743"/>
    </location>
</feature>
<protein>
    <recommendedName>
        <fullName evidence="2">BBC1/AIM3 cysteine proteinase-fold domain-containing protein</fullName>
    </recommendedName>
</protein>
<feature type="compositionally biased region" description="Acidic residues" evidence="1">
    <location>
        <begin position="1064"/>
        <end position="1073"/>
    </location>
</feature>
<organism evidence="3 4">
    <name type="scientific">Russula ochroleuca</name>
    <dbReference type="NCBI Taxonomy" id="152965"/>
    <lineage>
        <taxon>Eukaryota</taxon>
        <taxon>Fungi</taxon>
        <taxon>Dikarya</taxon>
        <taxon>Basidiomycota</taxon>
        <taxon>Agaricomycotina</taxon>
        <taxon>Agaricomycetes</taxon>
        <taxon>Russulales</taxon>
        <taxon>Russulaceae</taxon>
        <taxon>Russula</taxon>
    </lineage>
</organism>
<dbReference type="Proteomes" id="UP000759537">
    <property type="component" value="Unassembled WGS sequence"/>
</dbReference>
<feature type="compositionally biased region" description="Pro residues" evidence="1">
    <location>
        <begin position="856"/>
        <end position="877"/>
    </location>
</feature>
<keyword evidence="4" id="KW-1185">Reference proteome</keyword>
<evidence type="ECO:0000259" key="2">
    <source>
        <dbReference type="Pfam" id="PF25459"/>
    </source>
</evidence>
<feature type="compositionally biased region" description="Low complexity" evidence="1">
    <location>
        <begin position="1333"/>
        <end position="1345"/>
    </location>
</feature>
<dbReference type="InterPro" id="IPR057402">
    <property type="entry name" value="AIM3_BBC1_C"/>
</dbReference>
<evidence type="ECO:0000313" key="4">
    <source>
        <dbReference type="Proteomes" id="UP000759537"/>
    </source>
</evidence>
<feature type="compositionally biased region" description="Acidic residues" evidence="1">
    <location>
        <begin position="586"/>
        <end position="595"/>
    </location>
</feature>
<feature type="compositionally biased region" description="Basic and acidic residues" evidence="1">
    <location>
        <begin position="669"/>
        <end position="683"/>
    </location>
</feature>
<feature type="compositionally biased region" description="Acidic residues" evidence="1">
    <location>
        <begin position="506"/>
        <end position="520"/>
    </location>
</feature>
<feature type="compositionally biased region" description="Pro residues" evidence="1">
    <location>
        <begin position="1189"/>
        <end position="1209"/>
    </location>
</feature>
<sequence>MSDSSSPPKPKPGSLRDRIAAFEQKPASSPAPPLAPRPKPGNLSHWKPRSPSPPNTQPANDRNDTSMSASDAKESITKGGSLKERMAALQGLGAFGGGSAATPPPKPAEKPKWKPPPQVTVVPPLTGDDEEDDSAGVDNKPAISPLKAPSDDILAALSKHPQPAPLQEGHSEIEGEAPVAGEEVLDPDEEERQRRARIAARMARLGGTRVGMGPPIFGRKPEIKPKPVVHAPEITKEEPTTANAPVAEPAPRSEEDAEHAQAETEVAANGVYICASCCQVFTHFLSLIVPLPTSPPTNETSTETFSPQPEVTSSEYFPQQTPDTASPNIPSRAMPVPQVPRRAAPPRKKSSQKQTPPAEAEAITSSLEKGTSIHDSSDTPSEGHSALAPVSGDVEPEVRATDPDSDGVYPSDLADKNLEPTEQSLDVTAPPVHSPEAGSAPAPPIPASSPLDPQPEWLDDPEVDPSPMQAPDDIAEPTAPSIPTVSRISQEGAEVEEVAVPHAGDDEALVAAEEEEDEDDTGRRQRIAMGGFNPLGEQSTRSPGEDPPYISGGVVAVESYPTASAVSSESIPYSVFQLGGGATAVNEEEDDGNDESDPRTQAPLQHALEDESLRELEEGSDYDDAHTRVPHEVEVGAFAQAAEIGQYSAVQDESVVAASSPSKTVHGQHATDDSRAAQAHGDRASLAPALSADDISDDEMAPPRVTRPLPPAPDTSTDLVTALARVPPPPAVPKRTSLPPPVRNVPVPSTDSPPRFQGSSPQRVTTAKRTSLLPPSRETPSPTPDTLDVVSSLRLQHSTRRTSLPPPSRRAPSPSVSREGSLATPPPPSSLSYSEQDSREPGQTKEVPRTQDEFIVPPPPPPLPTPSRKPSIAPPTPDGRRIVESRRSSDSRLSQDERRGSGQYATLTTPVISGPISPPSKKRIPSPLPLEKEVLDEDIGGAQPLCYHSQRATDTTPDPIDPLFYVPAKSPNIPPVPRSPSPTSGTDAVSSVPSATPPAHPSADESGRENLQRRRTIAERMAKLGGIKFGVPPPVNRVQPSAPTQPAEDAGAEGSTAGSGQLAPEEEEDEEDEQARRQRIAAKIAGMGGMRFGMLPIQPGIVSVTPPPPPPIPVRPEEEATPRSPPRDISPPRQPAAYYHEYEQEYEQPSSSDDGVHVEAEESELEEVRHEDLEDEYDGEGVEERIEAPSPPPPPPPRSTRPPIPPARPSIPMSLLPGRSGSFSTITPGSRPPVRHSVSDFVMVEPEEAPLPSPSRYSRVPSAQWSAPPPLESSDLAGSGQWELPSIPSGSLDLGNNVITGDLSGSMWSEDSTAYPPATQPSVSQSPPPTGPPQQSVGQPRAPAAAVPAQMTADELRALWYRVGAYVGEAASRLLERSKRTLVGNGSYEGFIAEALSQVSNASPPHSPGEYGFLIYAQTAAQVHTRLTDIMPGDVVVLDGAKLKGYKGLHTYSMSAGEGAPCMGVVSEFDVKKLKLKALQANQRVGQAVRIFVADGLQLCAETCIF</sequence>
<reference evidence="3" key="2">
    <citation type="journal article" date="2020" name="Nat. Commun.">
        <title>Large-scale genome sequencing of mycorrhizal fungi provides insights into the early evolution of symbiotic traits.</title>
        <authorList>
            <person name="Miyauchi S."/>
            <person name="Kiss E."/>
            <person name="Kuo A."/>
            <person name="Drula E."/>
            <person name="Kohler A."/>
            <person name="Sanchez-Garcia M."/>
            <person name="Morin E."/>
            <person name="Andreopoulos B."/>
            <person name="Barry K.W."/>
            <person name="Bonito G."/>
            <person name="Buee M."/>
            <person name="Carver A."/>
            <person name="Chen C."/>
            <person name="Cichocki N."/>
            <person name="Clum A."/>
            <person name="Culley D."/>
            <person name="Crous P.W."/>
            <person name="Fauchery L."/>
            <person name="Girlanda M."/>
            <person name="Hayes R.D."/>
            <person name="Keri Z."/>
            <person name="LaButti K."/>
            <person name="Lipzen A."/>
            <person name="Lombard V."/>
            <person name="Magnuson J."/>
            <person name="Maillard F."/>
            <person name="Murat C."/>
            <person name="Nolan M."/>
            <person name="Ohm R.A."/>
            <person name="Pangilinan J."/>
            <person name="Pereira M.F."/>
            <person name="Perotto S."/>
            <person name="Peter M."/>
            <person name="Pfister S."/>
            <person name="Riley R."/>
            <person name="Sitrit Y."/>
            <person name="Stielow J.B."/>
            <person name="Szollosi G."/>
            <person name="Zifcakova L."/>
            <person name="Stursova M."/>
            <person name="Spatafora J.W."/>
            <person name="Tedersoo L."/>
            <person name="Vaario L.M."/>
            <person name="Yamada A."/>
            <person name="Yan M."/>
            <person name="Wang P."/>
            <person name="Xu J."/>
            <person name="Bruns T."/>
            <person name="Baldrian P."/>
            <person name="Vilgalys R."/>
            <person name="Dunand C."/>
            <person name="Henrissat B."/>
            <person name="Grigoriev I.V."/>
            <person name="Hibbett D."/>
            <person name="Nagy L.G."/>
            <person name="Martin F.M."/>
        </authorList>
    </citation>
    <scope>NUCLEOTIDE SEQUENCE</scope>
    <source>
        <strain evidence="3">Prilba</strain>
    </source>
</reference>
<feature type="compositionally biased region" description="Polar residues" evidence="1">
    <location>
        <begin position="57"/>
        <end position="69"/>
    </location>
</feature>
<feature type="region of interest" description="Disordered" evidence="1">
    <location>
        <begin position="652"/>
        <end position="932"/>
    </location>
</feature>
<feature type="region of interest" description="Disordered" evidence="1">
    <location>
        <begin position="1"/>
        <end position="262"/>
    </location>
</feature>
<feature type="compositionally biased region" description="Basic and acidic residues" evidence="1">
    <location>
        <begin position="878"/>
        <end position="900"/>
    </location>
</feature>
<evidence type="ECO:0000313" key="3">
    <source>
        <dbReference type="EMBL" id="KAF8482376.1"/>
    </source>
</evidence>
<accession>A0A9P5TAG7</accession>
<feature type="compositionally biased region" description="Pro residues" evidence="1">
    <location>
        <begin position="29"/>
        <end position="39"/>
    </location>
</feature>
<feature type="compositionally biased region" description="Basic and acidic residues" evidence="1">
    <location>
        <begin position="1154"/>
        <end position="1172"/>
    </location>
</feature>
<feature type="compositionally biased region" description="Low complexity" evidence="1">
    <location>
        <begin position="332"/>
        <end position="342"/>
    </location>
</feature>
<feature type="region of interest" description="Disordered" evidence="1">
    <location>
        <begin position="294"/>
        <end position="550"/>
    </location>
</feature>
<feature type="region of interest" description="Disordered" evidence="1">
    <location>
        <begin position="949"/>
        <end position="1345"/>
    </location>
</feature>
<feature type="compositionally biased region" description="Polar residues" evidence="1">
    <location>
        <begin position="985"/>
        <end position="994"/>
    </location>
</feature>
<gene>
    <name evidence="3" type="ORF">DFH94DRAFT_726383</name>
</gene>
<evidence type="ECO:0000256" key="1">
    <source>
        <dbReference type="SAM" id="MobiDB-lite"/>
    </source>
</evidence>
<feature type="region of interest" description="Disordered" evidence="1">
    <location>
        <begin position="581"/>
        <end position="629"/>
    </location>
</feature>
<feature type="compositionally biased region" description="Basic and acidic residues" evidence="1">
    <location>
        <begin position="251"/>
        <end position="262"/>
    </location>
</feature>
<dbReference type="OrthoDB" id="207120at2759"/>
<feature type="compositionally biased region" description="Basic and acidic residues" evidence="1">
    <location>
        <begin position="836"/>
        <end position="852"/>
    </location>
</feature>
<reference evidence="3" key="1">
    <citation type="submission" date="2019-10" db="EMBL/GenBank/DDBJ databases">
        <authorList>
            <consortium name="DOE Joint Genome Institute"/>
            <person name="Kuo A."/>
            <person name="Miyauchi S."/>
            <person name="Kiss E."/>
            <person name="Drula E."/>
            <person name="Kohler A."/>
            <person name="Sanchez-Garcia M."/>
            <person name="Andreopoulos B."/>
            <person name="Barry K.W."/>
            <person name="Bonito G."/>
            <person name="Buee M."/>
            <person name="Carver A."/>
            <person name="Chen C."/>
            <person name="Cichocki N."/>
            <person name="Clum A."/>
            <person name="Culley D."/>
            <person name="Crous P.W."/>
            <person name="Fauchery L."/>
            <person name="Girlanda M."/>
            <person name="Hayes R."/>
            <person name="Keri Z."/>
            <person name="LaButti K."/>
            <person name="Lipzen A."/>
            <person name="Lombard V."/>
            <person name="Magnuson J."/>
            <person name="Maillard F."/>
            <person name="Morin E."/>
            <person name="Murat C."/>
            <person name="Nolan M."/>
            <person name="Ohm R."/>
            <person name="Pangilinan J."/>
            <person name="Pereira M."/>
            <person name="Perotto S."/>
            <person name="Peter M."/>
            <person name="Riley R."/>
            <person name="Sitrit Y."/>
            <person name="Stielow B."/>
            <person name="Szollosi G."/>
            <person name="Zifcakova L."/>
            <person name="Stursova M."/>
            <person name="Spatafora J.W."/>
            <person name="Tedersoo L."/>
            <person name="Vaario L.-M."/>
            <person name="Yamada A."/>
            <person name="Yan M."/>
            <person name="Wang P."/>
            <person name="Xu J."/>
            <person name="Bruns T."/>
            <person name="Baldrian P."/>
            <person name="Vilgalys R."/>
            <person name="Henrissat B."/>
            <person name="Grigoriev I.V."/>
            <person name="Hibbett D."/>
            <person name="Nagy L.G."/>
            <person name="Martin F.M."/>
        </authorList>
    </citation>
    <scope>NUCLEOTIDE SEQUENCE</scope>
    <source>
        <strain evidence="3">Prilba</strain>
    </source>
</reference>
<comment type="caution">
    <text evidence="3">The sequence shown here is derived from an EMBL/GenBank/DDBJ whole genome shotgun (WGS) entry which is preliminary data.</text>
</comment>